<evidence type="ECO:0000313" key="5">
    <source>
        <dbReference type="Proteomes" id="UP000648908"/>
    </source>
</evidence>
<reference evidence="4" key="1">
    <citation type="submission" date="2021-01" db="EMBL/GenBank/DDBJ databases">
        <title>Tabrizicola alba sp. nov. a motile alkaliphilic bacterium isolated from a soda lake.</title>
        <authorList>
            <person name="Szuroczki S."/>
            <person name="Abbaszade G."/>
            <person name="Schumann P."/>
            <person name="Toth E."/>
        </authorList>
    </citation>
    <scope>NUCLEOTIDE SEQUENCE</scope>
    <source>
        <strain evidence="4">DMG-N-6</strain>
    </source>
</reference>
<comment type="caution">
    <text evidence="4">The sequence shown here is derived from an EMBL/GenBank/DDBJ whole genome shotgun (WGS) entry which is preliminary data.</text>
</comment>
<dbReference type="PANTHER" id="PTHR30576">
    <property type="entry name" value="COLANIC BIOSYNTHESIS UDP-GLUCOSE LIPID CARRIER TRANSFERASE"/>
    <property type="match status" value="1"/>
</dbReference>
<evidence type="ECO:0000256" key="1">
    <source>
        <dbReference type="ARBA" id="ARBA00006464"/>
    </source>
</evidence>
<evidence type="ECO:0000259" key="3">
    <source>
        <dbReference type="Pfam" id="PF02397"/>
    </source>
</evidence>
<feature type="domain" description="Bacterial sugar transferase" evidence="3">
    <location>
        <begin position="5"/>
        <end position="199"/>
    </location>
</feature>
<dbReference type="PANTHER" id="PTHR30576:SF0">
    <property type="entry name" value="UNDECAPRENYL-PHOSPHATE N-ACETYLGALACTOSAMINYL 1-PHOSPHATE TRANSFERASE-RELATED"/>
    <property type="match status" value="1"/>
</dbReference>
<keyword evidence="4" id="KW-0808">Transferase</keyword>
<evidence type="ECO:0000313" key="4">
    <source>
        <dbReference type="EMBL" id="MBL4916866.1"/>
    </source>
</evidence>
<dbReference type="AlphaFoldDB" id="A0A8K0V9I6"/>
<sequence>MTPGKRALDLVLALMLALLLALPFAVLLLVLLLVEGRPLFYVAERMKAPGQPFGLWKLRTMPVATGRSGVSGGDKTARITPMGRFLRRARLDEIPQLWNVLRGDMSFVGPRPPLREYVERFPTLYAQVLQSRPGITGLASLHIHGHEERLLAACRTAEETDAVYTRRCIPRKARLDLIYQKNRSVCLDLALIWQTGAGVMIRRGLGR</sequence>
<gene>
    <name evidence="4" type="ORF">JL811_06480</name>
</gene>
<dbReference type="Pfam" id="PF02397">
    <property type="entry name" value="Bac_transf"/>
    <property type="match status" value="1"/>
</dbReference>
<keyword evidence="2" id="KW-0270">Exopolysaccharide synthesis</keyword>
<dbReference type="GO" id="GO:0016780">
    <property type="term" value="F:phosphotransferase activity, for other substituted phosphate groups"/>
    <property type="evidence" value="ECO:0007669"/>
    <property type="project" value="TreeGrafter"/>
</dbReference>
<protein>
    <submittedName>
        <fullName evidence="4">Sugar transferase</fullName>
    </submittedName>
</protein>
<dbReference type="InterPro" id="IPR003362">
    <property type="entry name" value="Bact_transf"/>
</dbReference>
<dbReference type="EMBL" id="JAESVN010000002">
    <property type="protein sequence ID" value="MBL4916866.1"/>
    <property type="molecule type" value="Genomic_DNA"/>
</dbReference>
<dbReference type="Proteomes" id="UP000648908">
    <property type="component" value="Unassembled WGS sequence"/>
</dbReference>
<accession>A0A8K0V9I6</accession>
<dbReference type="RefSeq" id="WP_202687672.1">
    <property type="nucleotide sequence ID" value="NZ_JAESVN010000002.1"/>
</dbReference>
<organism evidence="4 5">
    <name type="scientific">Szabonella alba</name>
    <dbReference type="NCBI Taxonomy" id="2804194"/>
    <lineage>
        <taxon>Bacteria</taxon>
        <taxon>Pseudomonadati</taxon>
        <taxon>Pseudomonadota</taxon>
        <taxon>Alphaproteobacteria</taxon>
        <taxon>Rhodobacterales</taxon>
        <taxon>Paracoccaceae</taxon>
        <taxon>Szabonella</taxon>
    </lineage>
</organism>
<proteinExistence type="inferred from homology"/>
<keyword evidence="5" id="KW-1185">Reference proteome</keyword>
<dbReference type="GO" id="GO:0000271">
    <property type="term" value="P:polysaccharide biosynthetic process"/>
    <property type="evidence" value="ECO:0007669"/>
    <property type="project" value="UniProtKB-KW"/>
</dbReference>
<comment type="similarity">
    <text evidence="1">Belongs to the bacterial sugar transferase family.</text>
</comment>
<name>A0A8K0V9I6_9RHOB</name>
<evidence type="ECO:0000256" key="2">
    <source>
        <dbReference type="ARBA" id="ARBA00023169"/>
    </source>
</evidence>